<dbReference type="GeneTree" id="ENSGT00950000183121"/>
<dbReference type="OMA" id="PCTEQLE"/>
<dbReference type="Gene3D" id="3.40.630.30">
    <property type="match status" value="1"/>
</dbReference>
<reference evidence="6 7" key="1">
    <citation type="journal article" date="2019" name="Proc. Natl. Acad. Sci. U.S.A.">
        <title>Regulatory changes in pterin and carotenoid genes underlie balanced color polymorphisms in the wall lizard.</title>
        <authorList>
            <person name="Andrade P."/>
            <person name="Pinho C."/>
            <person name="Perez I de Lanuza G."/>
            <person name="Afonso S."/>
            <person name="Brejcha J."/>
            <person name="Rubin C.J."/>
            <person name="Wallerman O."/>
            <person name="Pereira P."/>
            <person name="Sabatino S.J."/>
            <person name="Bellati A."/>
            <person name="Pellitteri-Rosa D."/>
            <person name="Bosakova Z."/>
            <person name="Bunikis I."/>
            <person name="Carretero M.A."/>
            <person name="Feiner N."/>
            <person name="Marsik P."/>
            <person name="Pauperio F."/>
            <person name="Salvi D."/>
            <person name="Soler L."/>
            <person name="While G.M."/>
            <person name="Uller T."/>
            <person name="Font E."/>
            <person name="Andersson L."/>
            <person name="Carneiro M."/>
        </authorList>
    </citation>
    <scope>NUCLEOTIDE SEQUENCE</scope>
</reference>
<evidence type="ECO:0000256" key="3">
    <source>
        <dbReference type="ARBA" id="ARBA00023315"/>
    </source>
</evidence>
<keyword evidence="7" id="KW-1185">Reference proteome</keyword>
<feature type="region of interest" description="Disordered" evidence="4">
    <location>
        <begin position="48"/>
        <end position="73"/>
    </location>
</feature>
<evidence type="ECO:0000313" key="6">
    <source>
        <dbReference type="Ensembl" id="ENSPMRP00000018279.1"/>
    </source>
</evidence>
<dbReference type="GO" id="GO:0008080">
    <property type="term" value="F:N-acetyltransferase activity"/>
    <property type="evidence" value="ECO:0007669"/>
    <property type="project" value="TreeGrafter"/>
</dbReference>
<dbReference type="PANTHER" id="PTHR10545:SF51">
    <property type="entry name" value="THIALYSINE N-EPSILON-ACETYLTRANSFERASE"/>
    <property type="match status" value="1"/>
</dbReference>
<reference evidence="6" key="3">
    <citation type="submission" date="2025-09" db="UniProtKB">
        <authorList>
            <consortium name="Ensembl"/>
        </authorList>
    </citation>
    <scope>IDENTIFICATION</scope>
</reference>
<dbReference type="SUPFAM" id="SSF55729">
    <property type="entry name" value="Acyl-CoA N-acyltransferases (Nat)"/>
    <property type="match status" value="1"/>
</dbReference>
<sequence length="213" mass="23801">VLWPALSRPAPPPPLPTLPLPWSILGNVVLRAWRKLPYLQLGICHGRSGSRGPRPRRPRGVDPALPSRGLRGDHAHDPGLYEDGFCQDPFYKCVVAEVPPKHQSKDGHTVVGFGLYFFTYSTWKGRNIYMEDLYVMPEFRGRGIGKKLMSAIAQIGVEKGCTQMKFSALDWNQKAIDLYLGNGAVDLTATEGWHVFRFEEDAMRQLAEGAANK</sequence>
<gene>
    <name evidence="6" type="primary">LOC114582414</name>
</gene>
<keyword evidence="2" id="KW-0808">Transferase</keyword>
<evidence type="ECO:0000256" key="4">
    <source>
        <dbReference type="SAM" id="MobiDB-lite"/>
    </source>
</evidence>
<evidence type="ECO:0000313" key="7">
    <source>
        <dbReference type="Proteomes" id="UP000472272"/>
    </source>
</evidence>
<dbReference type="Pfam" id="PF00583">
    <property type="entry name" value="Acetyltransf_1"/>
    <property type="match status" value="1"/>
</dbReference>
<dbReference type="InterPro" id="IPR016181">
    <property type="entry name" value="Acyl_CoA_acyltransferase"/>
</dbReference>
<dbReference type="FunFam" id="3.40.630.30:FF:000064">
    <property type="entry name" value="GNAT family acetyltransferase"/>
    <property type="match status" value="1"/>
</dbReference>
<dbReference type="Proteomes" id="UP000472272">
    <property type="component" value="Chromosome 13"/>
</dbReference>
<dbReference type="Ensembl" id="ENSPMRT00000019441.1">
    <property type="protein sequence ID" value="ENSPMRP00000018279.1"/>
    <property type="gene ID" value="ENSPMRG00000012034.1"/>
</dbReference>
<name>A0A670J416_PODMU</name>
<organism evidence="6 7">
    <name type="scientific">Podarcis muralis</name>
    <name type="common">Wall lizard</name>
    <name type="synonym">Lacerta muralis</name>
    <dbReference type="NCBI Taxonomy" id="64176"/>
    <lineage>
        <taxon>Eukaryota</taxon>
        <taxon>Metazoa</taxon>
        <taxon>Chordata</taxon>
        <taxon>Craniata</taxon>
        <taxon>Vertebrata</taxon>
        <taxon>Euteleostomi</taxon>
        <taxon>Lepidosauria</taxon>
        <taxon>Squamata</taxon>
        <taxon>Bifurcata</taxon>
        <taxon>Unidentata</taxon>
        <taxon>Episquamata</taxon>
        <taxon>Laterata</taxon>
        <taxon>Lacertibaenia</taxon>
        <taxon>Lacertidae</taxon>
        <taxon>Podarcis</taxon>
    </lineage>
</organism>
<dbReference type="InterPro" id="IPR051016">
    <property type="entry name" value="Diverse_Substrate_AcTransf"/>
</dbReference>
<keyword evidence="3" id="KW-0012">Acyltransferase</keyword>
<dbReference type="CDD" id="cd04301">
    <property type="entry name" value="NAT_SF"/>
    <property type="match status" value="1"/>
</dbReference>
<evidence type="ECO:0000256" key="2">
    <source>
        <dbReference type="ARBA" id="ARBA00022679"/>
    </source>
</evidence>
<reference evidence="6" key="2">
    <citation type="submission" date="2025-08" db="UniProtKB">
        <authorList>
            <consortium name="Ensembl"/>
        </authorList>
    </citation>
    <scope>IDENTIFICATION</scope>
</reference>
<dbReference type="PROSITE" id="PS51186">
    <property type="entry name" value="GNAT"/>
    <property type="match status" value="1"/>
</dbReference>
<dbReference type="AlphaFoldDB" id="A0A670J416"/>
<protein>
    <submittedName>
        <fullName evidence="6">Diamine acetyltransferase 2-like</fullName>
    </submittedName>
</protein>
<proteinExistence type="inferred from homology"/>
<evidence type="ECO:0000259" key="5">
    <source>
        <dbReference type="PROSITE" id="PS51186"/>
    </source>
</evidence>
<comment type="similarity">
    <text evidence="1">Belongs to the acetyltransferase family.</text>
</comment>
<dbReference type="PANTHER" id="PTHR10545">
    <property type="entry name" value="DIAMINE N-ACETYLTRANSFERASE"/>
    <property type="match status" value="1"/>
</dbReference>
<evidence type="ECO:0000256" key="1">
    <source>
        <dbReference type="ARBA" id="ARBA00008694"/>
    </source>
</evidence>
<feature type="domain" description="N-acetyltransferase" evidence="5">
    <location>
        <begin position="65"/>
        <end position="208"/>
    </location>
</feature>
<accession>A0A670J416</accession>
<dbReference type="InterPro" id="IPR000182">
    <property type="entry name" value="GNAT_dom"/>
</dbReference>